<feature type="domain" description="Response regulatory" evidence="3">
    <location>
        <begin position="8"/>
        <end position="126"/>
    </location>
</feature>
<gene>
    <name evidence="4" type="ORF">C5O19_22795</name>
</gene>
<proteinExistence type="predicted"/>
<dbReference type="PANTHER" id="PTHR44591:SF3">
    <property type="entry name" value="RESPONSE REGULATORY DOMAIN-CONTAINING PROTEIN"/>
    <property type="match status" value="1"/>
</dbReference>
<feature type="modified residue" description="4-aspartylphosphate" evidence="2">
    <location>
        <position position="59"/>
    </location>
</feature>
<keyword evidence="1 2" id="KW-0597">Phosphoprotein</keyword>
<evidence type="ECO:0000313" key="4">
    <source>
        <dbReference type="EMBL" id="PQA54574.1"/>
    </source>
</evidence>
<comment type="caution">
    <text evidence="4">The sequence shown here is derived from an EMBL/GenBank/DDBJ whole genome shotgun (WGS) entry which is preliminary data.</text>
</comment>
<accession>A0A2S7IGF7</accession>
<dbReference type="AlphaFoldDB" id="A0A2S7IGF7"/>
<name>A0A2S7IGF7_9BACT</name>
<dbReference type="InterPro" id="IPR011006">
    <property type="entry name" value="CheY-like_superfamily"/>
</dbReference>
<dbReference type="InterPro" id="IPR050595">
    <property type="entry name" value="Bact_response_regulator"/>
</dbReference>
<dbReference type="PROSITE" id="PS50110">
    <property type="entry name" value="RESPONSE_REGULATORY"/>
    <property type="match status" value="1"/>
</dbReference>
<evidence type="ECO:0000256" key="1">
    <source>
        <dbReference type="ARBA" id="ARBA00022553"/>
    </source>
</evidence>
<organism evidence="4 5">
    <name type="scientific">Siphonobacter curvatus</name>
    <dbReference type="NCBI Taxonomy" id="2094562"/>
    <lineage>
        <taxon>Bacteria</taxon>
        <taxon>Pseudomonadati</taxon>
        <taxon>Bacteroidota</taxon>
        <taxon>Cytophagia</taxon>
        <taxon>Cytophagales</taxon>
        <taxon>Cytophagaceae</taxon>
        <taxon>Siphonobacter</taxon>
    </lineage>
</organism>
<sequence length="139" mass="16092">MKRKDKQVVLIVEDNKEYQSLLALGHEKSRISCDYIFADSAENALLYLHDESPNLILLDYELPGINGLQLLDQLKKSESWKGIPVLMFSMHGTDKLVDRAYARGVQGFMDKPDDYASAIELWQDLPTFWRSNDVIREWD</sequence>
<dbReference type="OrthoDB" id="7631574at2"/>
<dbReference type="SMART" id="SM00448">
    <property type="entry name" value="REC"/>
    <property type="match status" value="1"/>
</dbReference>
<protein>
    <recommendedName>
        <fullName evidence="3">Response regulatory domain-containing protein</fullName>
    </recommendedName>
</protein>
<dbReference type="InterPro" id="IPR001789">
    <property type="entry name" value="Sig_transdc_resp-reg_receiver"/>
</dbReference>
<reference evidence="5" key="1">
    <citation type="submission" date="2018-02" db="EMBL/GenBank/DDBJ databases">
        <title>Genome sequencing of Solimonas sp. HR-BB.</title>
        <authorList>
            <person name="Lee Y."/>
            <person name="Jeon C.O."/>
        </authorList>
    </citation>
    <scope>NUCLEOTIDE SEQUENCE [LARGE SCALE GENOMIC DNA]</scope>
    <source>
        <strain evidence="5">HR-U</strain>
    </source>
</reference>
<dbReference type="PANTHER" id="PTHR44591">
    <property type="entry name" value="STRESS RESPONSE REGULATOR PROTEIN 1"/>
    <property type="match status" value="1"/>
</dbReference>
<dbReference type="SUPFAM" id="SSF52172">
    <property type="entry name" value="CheY-like"/>
    <property type="match status" value="1"/>
</dbReference>
<dbReference type="RefSeq" id="WP_104715696.1">
    <property type="nucleotide sequence ID" value="NZ_PTRA01000006.1"/>
</dbReference>
<evidence type="ECO:0000259" key="3">
    <source>
        <dbReference type="PROSITE" id="PS50110"/>
    </source>
</evidence>
<dbReference type="GO" id="GO:0000160">
    <property type="term" value="P:phosphorelay signal transduction system"/>
    <property type="evidence" value="ECO:0007669"/>
    <property type="project" value="InterPro"/>
</dbReference>
<keyword evidence="5" id="KW-1185">Reference proteome</keyword>
<dbReference type="Pfam" id="PF00072">
    <property type="entry name" value="Response_reg"/>
    <property type="match status" value="1"/>
</dbReference>
<dbReference type="Proteomes" id="UP000239590">
    <property type="component" value="Unassembled WGS sequence"/>
</dbReference>
<dbReference type="EMBL" id="PTRA01000006">
    <property type="protein sequence ID" value="PQA54574.1"/>
    <property type="molecule type" value="Genomic_DNA"/>
</dbReference>
<dbReference type="Gene3D" id="3.40.50.2300">
    <property type="match status" value="1"/>
</dbReference>
<evidence type="ECO:0000256" key="2">
    <source>
        <dbReference type="PROSITE-ProRule" id="PRU00169"/>
    </source>
</evidence>
<evidence type="ECO:0000313" key="5">
    <source>
        <dbReference type="Proteomes" id="UP000239590"/>
    </source>
</evidence>